<gene>
    <name evidence="1" type="ORF">RHMOL_Rhmol12G0164800</name>
</gene>
<comment type="caution">
    <text evidence="1">The sequence shown here is derived from an EMBL/GenBank/DDBJ whole genome shotgun (WGS) entry which is preliminary data.</text>
</comment>
<dbReference type="EMBL" id="CM046399">
    <property type="protein sequence ID" value="KAI8528663.1"/>
    <property type="molecule type" value="Genomic_DNA"/>
</dbReference>
<reference evidence="1" key="1">
    <citation type="submission" date="2022-02" db="EMBL/GenBank/DDBJ databases">
        <title>Plant Genome Project.</title>
        <authorList>
            <person name="Zhang R.-G."/>
        </authorList>
    </citation>
    <scope>NUCLEOTIDE SEQUENCE</scope>
    <source>
        <strain evidence="1">AT1</strain>
    </source>
</reference>
<keyword evidence="2" id="KW-1185">Reference proteome</keyword>
<evidence type="ECO:0000313" key="1">
    <source>
        <dbReference type="EMBL" id="KAI8528663.1"/>
    </source>
</evidence>
<proteinExistence type="predicted"/>
<sequence length="198" mass="21727">MAALRLLVRKMIANPPKLGVCFGNNPRTANAAVHGIKTWGPRSLLYPNVTENFAPGPIDRTAPPLGVIHLDLRSYLHPSGTVEFPKGPIPEDIPLSAAFQHFFVGAMVPWAKLTDPFVLKPARSAVELYNQEQNAKLKFVSLQKAYIQLVCGCKFRLTLEAMDDGVINKYEVKITSDASNGGALELESFEPVADNRKT</sequence>
<accession>A0ACC0LIR4</accession>
<protein>
    <submittedName>
        <fullName evidence="1">Uncharacterized protein</fullName>
    </submittedName>
</protein>
<name>A0ACC0LIR4_RHOML</name>
<dbReference type="Proteomes" id="UP001062846">
    <property type="component" value="Chromosome 12"/>
</dbReference>
<organism evidence="1 2">
    <name type="scientific">Rhododendron molle</name>
    <name type="common">Chinese azalea</name>
    <name type="synonym">Azalea mollis</name>
    <dbReference type="NCBI Taxonomy" id="49168"/>
    <lineage>
        <taxon>Eukaryota</taxon>
        <taxon>Viridiplantae</taxon>
        <taxon>Streptophyta</taxon>
        <taxon>Embryophyta</taxon>
        <taxon>Tracheophyta</taxon>
        <taxon>Spermatophyta</taxon>
        <taxon>Magnoliopsida</taxon>
        <taxon>eudicotyledons</taxon>
        <taxon>Gunneridae</taxon>
        <taxon>Pentapetalae</taxon>
        <taxon>asterids</taxon>
        <taxon>Ericales</taxon>
        <taxon>Ericaceae</taxon>
        <taxon>Ericoideae</taxon>
        <taxon>Rhodoreae</taxon>
        <taxon>Rhododendron</taxon>
    </lineage>
</organism>
<evidence type="ECO:0000313" key="2">
    <source>
        <dbReference type="Proteomes" id="UP001062846"/>
    </source>
</evidence>